<dbReference type="Pfam" id="PF13385">
    <property type="entry name" value="Laminin_G_3"/>
    <property type="match status" value="1"/>
</dbReference>
<name>A0ABX1VBH7_9PLAN</name>
<reference evidence="5 6" key="1">
    <citation type="journal article" date="2020" name="Syst. Appl. Microbiol.">
        <title>Alienimonas chondri sp. nov., a novel planctomycete isolated from the biofilm of the red alga Chondrus crispus.</title>
        <authorList>
            <person name="Vitorino I."/>
            <person name="Albuquerque L."/>
            <person name="Wiegand S."/>
            <person name="Kallscheuer N."/>
            <person name="da Costa M.S."/>
            <person name="Lobo-da-Cunha A."/>
            <person name="Jogler C."/>
            <person name="Lage O.M."/>
        </authorList>
    </citation>
    <scope>NUCLEOTIDE SEQUENCE [LARGE SCALE GENOMIC DNA]</scope>
    <source>
        <strain evidence="5 6">LzC2</strain>
    </source>
</reference>
<dbReference type="InterPro" id="IPR008963">
    <property type="entry name" value="Purple_acid_Pase-like_N"/>
</dbReference>
<evidence type="ECO:0000259" key="4">
    <source>
        <dbReference type="SMART" id="SM00560"/>
    </source>
</evidence>
<protein>
    <recommendedName>
        <fullName evidence="4">LamG-like jellyroll fold domain-containing protein</fullName>
    </recommendedName>
</protein>
<keyword evidence="6" id="KW-1185">Reference proteome</keyword>
<dbReference type="InterPro" id="IPR013320">
    <property type="entry name" value="ConA-like_dom_sf"/>
</dbReference>
<dbReference type="InterPro" id="IPR039331">
    <property type="entry name" value="PAPs-like"/>
</dbReference>
<accession>A0ABX1VBH7</accession>
<keyword evidence="2" id="KW-1015">Disulfide bond</keyword>
<dbReference type="InterPro" id="IPR029052">
    <property type="entry name" value="Metallo-depent_PP-like"/>
</dbReference>
<feature type="chain" id="PRO_5046207272" description="LamG-like jellyroll fold domain-containing protein" evidence="3">
    <location>
        <begin position="28"/>
        <end position="628"/>
    </location>
</feature>
<feature type="domain" description="LamG-like jellyroll fold" evidence="4">
    <location>
        <begin position="97"/>
        <end position="235"/>
    </location>
</feature>
<organism evidence="5 6">
    <name type="scientific">Alienimonas chondri</name>
    <dbReference type="NCBI Taxonomy" id="2681879"/>
    <lineage>
        <taxon>Bacteria</taxon>
        <taxon>Pseudomonadati</taxon>
        <taxon>Planctomycetota</taxon>
        <taxon>Planctomycetia</taxon>
        <taxon>Planctomycetales</taxon>
        <taxon>Planctomycetaceae</taxon>
        <taxon>Alienimonas</taxon>
    </lineage>
</organism>
<evidence type="ECO:0000256" key="1">
    <source>
        <dbReference type="ARBA" id="ARBA00022729"/>
    </source>
</evidence>
<dbReference type="SUPFAM" id="SSF56300">
    <property type="entry name" value="Metallo-dependent phosphatases"/>
    <property type="match status" value="1"/>
</dbReference>
<dbReference type="Proteomes" id="UP000609651">
    <property type="component" value="Unassembled WGS sequence"/>
</dbReference>
<dbReference type="PANTHER" id="PTHR22953">
    <property type="entry name" value="ACID PHOSPHATASE RELATED"/>
    <property type="match status" value="1"/>
</dbReference>
<comment type="caution">
    <text evidence="5">The sequence shown here is derived from an EMBL/GenBank/DDBJ whole genome shotgun (WGS) entry which is preliminary data.</text>
</comment>
<evidence type="ECO:0000256" key="2">
    <source>
        <dbReference type="ARBA" id="ARBA00023157"/>
    </source>
</evidence>
<dbReference type="InterPro" id="IPR006558">
    <property type="entry name" value="LamG-like"/>
</dbReference>
<dbReference type="SUPFAM" id="SSF49363">
    <property type="entry name" value="Purple acid phosphatase, N-terminal domain"/>
    <property type="match status" value="1"/>
</dbReference>
<evidence type="ECO:0000256" key="3">
    <source>
        <dbReference type="SAM" id="SignalP"/>
    </source>
</evidence>
<dbReference type="SUPFAM" id="SSF49899">
    <property type="entry name" value="Concanavalin A-like lectins/glucanases"/>
    <property type="match status" value="1"/>
</dbReference>
<proteinExistence type="predicted"/>
<dbReference type="Gene3D" id="3.60.21.10">
    <property type="match status" value="1"/>
</dbReference>
<gene>
    <name evidence="5" type="ORF">LzC2_14790</name>
</gene>
<dbReference type="EMBL" id="WTPX01000035">
    <property type="protein sequence ID" value="NNJ25409.1"/>
    <property type="molecule type" value="Genomic_DNA"/>
</dbReference>
<feature type="signal peptide" evidence="3">
    <location>
        <begin position="1"/>
        <end position="27"/>
    </location>
</feature>
<dbReference type="RefSeq" id="WP_171185384.1">
    <property type="nucleotide sequence ID" value="NZ_WTPX01000035.1"/>
</dbReference>
<dbReference type="Pfam" id="PF00149">
    <property type="entry name" value="Metallophos"/>
    <property type="match status" value="1"/>
</dbReference>
<dbReference type="SMART" id="SM00560">
    <property type="entry name" value="LamGL"/>
    <property type="match status" value="1"/>
</dbReference>
<evidence type="ECO:0000313" key="6">
    <source>
        <dbReference type="Proteomes" id="UP000609651"/>
    </source>
</evidence>
<evidence type="ECO:0000313" key="5">
    <source>
        <dbReference type="EMBL" id="NNJ25409.1"/>
    </source>
</evidence>
<dbReference type="Gene3D" id="2.60.120.200">
    <property type="match status" value="1"/>
</dbReference>
<sequence>MSRPNVRPLFAAALGAVLSLLVEPASAHDGPDPLVYYRLNAAAVEGETLKARLGPPAELSAAVESADDGAALRFVAETGGAVIAPTVAAAGDLLPTAALTAAATVSIERPTRWGGIVGAISDDGEDEHGWLLGYDETSFTFAIAGADGVSLTYLKGRTPYERGKLYRVVGVYDGKTMQLWVNGQLDAESMEQSGPVRYAAASPFVLGAYRDGNEHHGLQGRLRSVSLYGLAAKQKWVEHDFADVKTLTTAPADLSGVPLKLVVEPYLQYGTQTGMTVMWRSTIPATGAVLWGETAECPHRVEGEAGREIHEIRLTELKPETQYFYRTETTIEGGATVATEVSTFQTAVKENTPFAFAVISDTQGNPQVSGQIAAAAWEHRPSFVLHPGDLVSTGSNAEHWTQHFFPGMKELIRYAPFYPVLGNHEQDARNYYDYVSLPDPEWFYTFRYGNAEFFMVDSNRNVGPDSEQYPLLEKALAGSTARWKIVCHHHPPYSSDENDYGDLWKSNVSTRGDDRIRQLTPLYEKHGVDIVWNGHIHSYERTWPIKAGRPVERHGIVYMITGGGGGPLETPGPIRPSFQNTVRRGHHFCMVRVNGGTLEFTAYALDGVPFDRLVIRKAPQPEARAEAE</sequence>
<dbReference type="PANTHER" id="PTHR22953:SF153">
    <property type="entry name" value="PURPLE ACID PHOSPHATASE"/>
    <property type="match status" value="1"/>
</dbReference>
<keyword evidence="1 3" id="KW-0732">Signal</keyword>
<dbReference type="InterPro" id="IPR004843">
    <property type="entry name" value="Calcineurin-like_PHP"/>
</dbReference>